<dbReference type="RefSeq" id="WP_347167313.1">
    <property type="nucleotide sequence ID" value="NZ_JBDNCH010000002.1"/>
</dbReference>
<keyword evidence="1" id="KW-0732">Signal</keyword>
<evidence type="ECO:0000256" key="1">
    <source>
        <dbReference type="SAM" id="SignalP"/>
    </source>
</evidence>
<reference evidence="2 3" key="1">
    <citation type="submission" date="2024-05" db="EMBL/GenBank/DDBJ databases">
        <title>Genome sequence of Ponticoccus litoralis KCCM 90028.</title>
        <authorList>
            <person name="Kim J.M."/>
            <person name="Lee J.K."/>
            <person name="Choi B.J."/>
            <person name="Bayburt H."/>
            <person name="Baek J.H."/>
            <person name="Jeon C.O."/>
        </authorList>
    </citation>
    <scope>NUCLEOTIDE SEQUENCE [LARGE SCALE GENOMIC DNA]</scope>
    <source>
        <strain evidence="2 3">KCCM 90028</strain>
    </source>
</reference>
<comment type="caution">
    <text evidence="2">The sequence shown here is derived from an EMBL/GenBank/DDBJ whole genome shotgun (WGS) entry which is preliminary data.</text>
</comment>
<feature type="chain" id="PRO_5043376217" description="Chitin-binding type-2 domain-containing protein" evidence="1">
    <location>
        <begin position="22"/>
        <end position="51"/>
    </location>
</feature>
<evidence type="ECO:0000313" key="2">
    <source>
        <dbReference type="EMBL" id="MEN9062328.1"/>
    </source>
</evidence>
<evidence type="ECO:0008006" key="4">
    <source>
        <dbReference type="Google" id="ProtNLM"/>
    </source>
</evidence>
<evidence type="ECO:0000313" key="3">
    <source>
        <dbReference type="Proteomes" id="UP001428774"/>
    </source>
</evidence>
<feature type="signal peptide" evidence="1">
    <location>
        <begin position="1"/>
        <end position="21"/>
    </location>
</feature>
<dbReference type="EMBL" id="JBDNCH010000002">
    <property type="protein sequence ID" value="MEN9062328.1"/>
    <property type="molecule type" value="Genomic_DNA"/>
</dbReference>
<dbReference type="Proteomes" id="UP001428774">
    <property type="component" value="Unassembled WGS sequence"/>
</dbReference>
<organism evidence="2 3">
    <name type="scientific">Ponticoccus litoralis</name>
    <dbReference type="NCBI Taxonomy" id="422297"/>
    <lineage>
        <taxon>Bacteria</taxon>
        <taxon>Pseudomonadati</taxon>
        <taxon>Pseudomonadota</taxon>
        <taxon>Alphaproteobacteria</taxon>
        <taxon>Rhodobacterales</taxon>
        <taxon>Roseobacteraceae</taxon>
        <taxon>Ponticoccus</taxon>
    </lineage>
</organism>
<dbReference type="AlphaFoldDB" id="A0AAW9SU41"/>
<protein>
    <recommendedName>
        <fullName evidence="4">Chitin-binding type-2 domain-containing protein</fullName>
    </recommendedName>
</protein>
<name>A0AAW9SU41_9RHOB</name>
<sequence length="51" mass="5253">MTIKTLLAATALTLTPLLAHAECGHDRQAAMSCADGTTYSEDSKTCVPVSG</sequence>
<gene>
    <name evidence="2" type="ORF">ABFB10_16360</name>
</gene>
<proteinExistence type="predicted"/>
<keyword evidence="3" id="KW-1185">Reference proteome</keyword>
<accession>A0AAW9SU41</accession>